<organism evidence="3 4">
    <name type="scientific">Pontibacter chinhatensis</name>
    <dbReference type="NCBI Taxonomy" id="1436961"/>
    <lineage>
        <taxon>Bacteria</taxon>
        <taxon>Pseudomonadati</taxon>
        <taxon>Bacteroidota</taxon>
        <taxon>Cytophagia</taxon>
        <taxon>Cytophagales</taxon>
        <taxon>Hymenobacteraceae</taxon>
        <taxon>Pontibacter</taxon>
    </lineage>
</organism>
<dbReference type="CDD" id="cd00063">
    <property type="entry name" value="FN3"/>
    <property type="match status" value="1"/>
</dbReference>
<name>A0A1I2WN89_9BACT</name>
<dbReference type="Gene3D" id="2.120.10.30">
    <property type="entry name" value="TolB, C-terminal domain"/>
    <property type="match status" value="1"/>
</dbReference>
<comment type="similarity">
    <text evidence="1">Belongs to the TolB family.</text>
</comment>
<dbReference type="EMBL" id="FOOT01000005">
    <property type="protein sequence ID" value="SFH01051.1"/>
    <property type="molecule type" value="Genomic_DNA"/>
</dbReference>
<dbReference type="Pfam" id="PF07676">
    <property type="entry name" value="PD40"/>
    <property type="match status" value="2"/>
</dbReference>
<evidence type="ECO:0000256" key="1">
    <source>
        <dbReference type="ARBA" id="ARBA00009820"/>
    </source>
</evidence>
<dbReference type="PANTHER" id="PTHR36842:SF1">
    <property type="entry name" value="PROTEIN TOLB"/>
    <property type="match status" value="1"/>
</dbReference>
<feature type="domain" description="Fibronectin type-III" evidence="2">
    <location>
        <begin position="151"/>
        <end position="243"/>
    </location>
</feature>
<dbReference type="Proteomes" id="UP000198724">
    <property type="component" value="Unassembled WGS sequence"/>
</dbReference>
<proteinExistence type="inferred from homology"/>
<dbReference type="InterPro" id="IPR036116">
    <property type="entry name" value="FN3_sf"/>
</dbReference>
<dbReference type="Pfam" id="PF13715">
    <property type="entry name" value="CarbopepD_reg_2"/>
    <property type="match status" value="1"/>
</dbReference>
<sequence>MQSKIDLLCCSVLSFSPDNSKIITMQKAAFTLKQVCLLLLILFGTVACNEDTVEPQGGGAIRGTVLDAATNAPIPTASITTNPATSAVITDQEGNFSITDVNSGDYTVTVQKIGYKTKSVSVAVKNLKNSTISIVLEESTGGGLAPGKAANPSPESGTTAQPVNLVLKWKAPKANSSDTLTYDVYLYESGNTEKKLIAAGVADTSTVAKGLKYSTTYFWQVVVKDQSGRTANGEVWSFTTLAIPNARYLFARITDGEYNIYRSDGTEANIFQLTHGASREWWPLLNPKRDIIAYSSNASVEPQIYTMNLDGTDQKKITSVPVAGYHNQGIGFVWAPDGGQLIYPHYEKLYRIERDGSGLVVLATAPANRHFRMLDWTDRGNKILAQTIGTNINHSEIYIMDSNGANMTLLVEDLPGRVESPVFSIDGRSILYTRDASGFENTEGRQLDARIYRKNIDGSGLVDLSFSKPAGTNDLYPRYSPTGDKIIFVNTPNDGLGPFDIYVMDAADGKNRTKLFSNATMPDWK</sequence>
<dbReference type="InterPro" id="IPR011659">
    <property type="entry name" value="WD40"/>
</dbReference>
<dbReference type="SUPFAM" id="SSF49452">
    <property type="entry name" value="Starch-binding domain-like"/>
    <property type="match status" value="1"/>
</dbReference>
<dbReference type="InterPro" id="IPR003961">
    <property type="entry name" value="FN3_dom"/>
</dbReference>
<dbReference type="STRING" id="1436961.SAMN05421739_10542"/>
<evidence type="ECO:0000313" key="3">
    <source>
        <dbReference type="EMBL" id="SFH01051.1"/>
    </source>
</evidence>
<dbReference type="InterPro" id="IPR013784">
    <property type="entry name" value="Carb-bd-like_fold"/>
</dbReference>
<dbReference type="SUPFAM" id="SSF69304">
    <property type="entry name" value="Tricorn protease N-terminal domain"/>
    <property type="match status" value="1"/>
</dbReference>
<dbReference type="AlphaFoldDB" id="A0A1I2WN89"/>
<reference evidence="4" key="1">
    <citation type="submission" date="2016-10" db="EMBL/GenBank/DDBJ databases">
        <authorList>
            <person name="Varghese N."/>
            <person name="Submissions S."/>
        </authorList>
    </citation>
    <scope>NUCLEOTIDE SEQUENCE [LARGE SCALE GENOMIC DNA]</scope>
    <source>
        <strain evidence="4">LP51</strain>
    </source>
</reference>
<dbReference type="InterPro" id="IPR013783">
    <property type="entry name" value="Ig-like_fold"/>
</dbReference>
<dbReference type="InterPro" id="IPR011042">
    <property type="entry name" value="6-blade_b-propeller_TolB-like"/>
</dbReference>
<dbReference type="PROSITE" id="PS50853">
    <property type="entry name" value="FN3"/>
    <property type="match status" value="1"/>
</dbReference>
<accession>A0A1I2WN89</accession>
<gene>
    <name evidence="3" type="ORF">SAMN05421739_10542</name>
</gene>
<protein>
    <submittedName>
        <fullName evidence="3">TolB protein</fullName>
    </submittedName>
</protein>
<dbReference type="PANTHER" id="PTHR36842">
    <property type="entry name" value="PROTEIN TOLB HOMOLOG"/>
    <property type="match status" value="1"/>
</dbReference>
<evidence type="ECO:0000259" key="2">
    <source>
        <dbReference type="PROSITE" id="PS50853"/>
    </source>
</evidence>
<keyword evidence="4" id="KW-1185">Reference proteome</keyword>
<evidence type="ECO:0000313" key="4">
    <source>
        <dbReference type="Proteomes" id="UP000198724"/>
    </source>
</evidence>
<dbReference type="Gene3D" id="2.60.40.1120">
    <property type="entry name" value="Carboxypeptidase-like, regulatory domain"/>
    <property type="match status" value="1"/>
</dbReference>
<dbReference type="Gene3D" id="2.60.40.10">
    <property type="entry name" value="Immunoglobulins"/>
    <property type="match status" value="1"/>
</dbReference>
<dbReference type="GO" id="GO:0030246">
    <property type="term" value="F:carbohydrate binding"/>
    <property type="evidence" value="ECO:0007669"/>
    <property type="project" value="InterPro"/>
</dbReference>
<dbReference type="SUPFAM" id="SSF49265">
    <property type="entry name" value="Fibronectin type III"/>
    <property type="match status" value="1"/>
</dbReference>